<comment type="caution">
    <text evidence="20">The sequence shown here is derived from an EMBL/GenBank/DDBJ whole genome shotgun (WGS) entry which is preliminary data.</text>
</comment>
<keyword evidence="8 16" id="KW-0274">FAD</keyword>
<comment type="pathway">
    <text evidence="3">Protein modification; peptidyl-diphthamide biosynthesis.</text>
</comment>
<comment type="catalytic activity">
    <reaction evidence="14 17">
        <text>2 Fe(III)-[cytochrome b5] + NADH = 2 Fe(II)-[cytochrome b5] + NAD(+) + H(+)</text>
        <dbReference type="Rhea" id="RHEA:46680"/>
        <dbReference type="Rhea" id="RHEA-COMP:10438"/>
        <dbReference type="Rhea" id="RHEA-COMP:10439"/>
        <dbReference type="ChEBI" id="CHEBI:15378"/>
        <dbReference type="ChEBI" id="CHEBI:29033"/>
        <dbReference type="ChEBI" id="CHEBI:29034"/>
        <dbReference type="ChEBI" id="CHEBI:57540"/>
        <dbReference type="ChEBI" id="CHEBI:57945"/>
        <dbReference type="EC" id="1.6.2.2"/>
    </reaction>
</comment>
<evidence type="ECO:0000256" key="4">
    <source>
        <dbReference type="ARBA" id="ARBA00006105"/>
    </source>
</evidence>
<evidence type="ECO:0000256" key="9">
    <source>
        <dbReference type="ARBA" id="ARBA00022989"/>
    </source>
</evidence>
<dbReference type="SUPFAM" id="SSF52343">
    <property type="entry name" value="Ferredoxin reductase-like, C-terminal NADP-linked domain"/>
    <property type="match status" value="1"/>
</dbReference>
<comment type="subcellular location">
    <subcellularLocation>
        <location evidence="2">Mitochondrion outer membrane</location>
    </subcellularLocation>
</comment>
<dbReference type="Pfam" id="PF00175">
    <property type="entry name" value="NAD_binding_1"/>
    <property type="match status" value="1"/>
</dbReference>
<dbReference type="FunFam" id="3.40.50.80:FF:000019">
    <property type="entry name" value="NADH-cytochrome b5 reductase"/>
    <property type="match status" value="1"/>
</dbReference>
<dbReference type="PANTHER" id="PTHR19370">
    <property type="entry name" value="NADH-CYTOCHROME B5 REDUCTASE"/>
    <property type="match status" value="1"/>
</dbReference>
<dbReference type="Pfam" id="PF00970">
    <property type="entry name" value="FAD_binding_6"/>
    <property type="match status" value="1"/>
</dbReference>
<dbReference type="InterPro" id="IPR017927">
    <property type="entry name" value="FAD-bd_FR_type"/>
</dbReference>
<reference evidence="20" key="1">
    <citation type="submission" date="2020-05" db="EMBL/GenBank/DDBJ databases">
        <title>Phylogenomic resolution of chytrid fungi.</title>
        <authorList>
            <person name="Stajich J.E."/>
            <person name="Amses K."/>
            <person name="Simmons R."/>
            <person name="Seto K."/>
            <person name="Myers J."/>
            <person name="Bonds A."/>
            <person name="Quandt C.A."/>
            <person name="Barry K."/>
            <person name="Liu P."/>
            <person name="Grigoriev I."/>
            <person name="Longcore J.E."/>
            <person name="James T.Y."/>
        </authorList>
    </citation>
    <scope>NUCLEOTIDE SEQUENCE</scope>
    <source>
        <strain evidence="20">JEL0513</strain>
    </source>
</reference>
<feature type="binding site" evidence="16">
    <location>
        <position position="135"/>
    </location>
    <ligand>
        <name>FAD</name>
        <dbReference type="ChEBI" id="CHEBI:57692"/>
    </ligand>
</feature>
<name>A0AAD5XB70_9FUNG</name>
<evidence type="ECO:0000256" key="3">
    <source>
        <dbReference type="ARBA" id="ARBA00005156"/>
    </source>
</evidence>
<keyword evidence="5 16" id="KW-0285">Flavoprotein</keyword>
<comment type="similarity">
    <text evidence="4 17">Belongs to the flavoprotein pyridine nucleotide cytochrome reductase family.</text>
</comment>
<sequence>MDSKSFDQIIVATAILGVVIIAGIAYVGLSSRIFEFLLGKISMTLNFVWDFLGLAEPKTFLAAQNGEYGELVLIEKTIVSSNTAIYRLALPRKDIALGLPIGQHIQVTANVDGKDFTRSYTPISSDDDLGVLDLLIKAYPTGNLSRYFAGLKIGDKVKIKGPKGNFKYAPNLVKTIGMIAGGTGITPMLQIIKASLKDDSDRTKLNLIFANVTETDILLKDELDILAVQNPERFSVYYVLNTPPADWTGGVGFVTKDMIEKYAASKPTESKILLCGPPPMIQAMQKACEDIGFAKAKAVSKMDDEIFKF</sequence>
<dbReference type="PANTHER" id="PTHR19370:SF184">
    <property type="entry name" value="NADH-CYTOCHROME B5 REDUCTASE-LIKE"/>
    <property type="match status" value="1"/>
</dbReference>
<dbReference type="GO" id="GO:0090524">
    <property type="term" value="F:cytochrome-b5 reductase activity, acting on NADH"/>
    <property type="evidence" value="ECO:0007669"/>
    <property type="project" value="UniProtKB-EC"/>
</dbReference>
<dbReference type="InterPro" id="IPR008333">
    <property type="entry name" value="Cbr1-like_FAD-bd_dom"/>
</dbReference>
<evidence type="ECO:0000256" key="8">
    <source>
        <dbReference type="ARBA" id="ARBA00022827"/>
    </source>
</evidence>
<keyword evidence="7" id="KW-1000">Mitochondrion outer membrane</keyword>
<evidence type="ECO:0000256" key="15">
    <source>
        <dbReference type="ARBA" id="ARBA00049138"/>
    </source>
</evidence>
<keyword evidence="9 18" id="KW-1133">Transmembrane helix</keyword>
<organism evidence="20 21">
    <name type="scientific">Physocladia obscura</name>
    <dbReference type="NCBI Taxonomy" id="109957"/>
    <lineage>
        <taxon>Eukaryota</taxon>
        <taxon>Fungi</taxon>
        <taxon>Fungi incertae sedis</taxon>
        <taxon>Chytridiomycota</taxon>
        <taxon>Chytridiomycota incertae sedis</taxon>
        <taxon>Chytridiomycetes</taxon>
        <taxon>Chytridiales</taxon>
        <taxon>Chytriomycetaceae</taxon>
        <taxon>Physocladia</taxon>
    </lineage>
</organism>
<feature type="domain" description="FAD-binding FR-type" evidence="19">
    <location>
        <begin position="66"/>
        <end position="169"/>
    </location>
</feature>
<dbReference type="PRINTS" id="PR00406">
    <property type="entry name" value="CYTB5RDTASE"/>
</dbReference>
<dbReference type="EMBL" id="JADGJH010003126">
    <property type="protein sequence ID" value="KAJ3093270.1"/>
    <property type="molecule type" value="Genomic_DNA"/>
</dbReference>
<evidence type="ECO:0000259" key="19">
    <source>
        <dbReference type="PROSITE" id="PS51384"/>
    </source>
</evidence>
<feature type="binding site" evidence="16">
    <location>
        <position position="118"/>
    </location>
    <ligand>
        <name>FAD</name>
        <dbReference type="ChEBI" id="CHEBI:57692"/>
    </ligand>
</feature>
<dbReference type="InterPro" id="IPR001834">
    <property type="entry name" value="CBR-like"/>
</dbReference>
<evidence type="ECO:0000256" key="1">
    <source>
        <dbReference type="ARBA" id="ARBA00001974"/>
    </source>
</evidence>
<evidence type="ECO:0000256" key="10">
    <source>
        <dbReference type="ARBA" id="ARBA00023002"/>
    </source>
</evidence>
<keyword evidence="10 17" id="KW-0560">Oxidoreductase</keyword>
<feature type="binding site" evidence="16">
    <location>
        <position position="120"/>
    </location>
    <ligand>
        <name>FAD</name>
        <dbReference type="ChEBI" id="CHEBI:57692"/>
    </ligand>
</feature>
<feature type="binding site" evidence="16">
    <location>
        <position position="137"/>
    </location>
    <ligand>
        <name>FAD</name>
        <dbReference type="ChEBI" id="CHEBI:57692"/>
    </ligand>
</feature>
<comment type="cofactor">
    <cofactor evidence="1 16 17">
        <name>FAD</name>
        <dbReference type="ChEBI" id="CHEBI:57692"/>
    </cofactor>
</comment>
<evidence type="ECO:0000256" key="11">
    <source>
        <dbReference type="ARBA" id="ARBA00023027"/>
    </source>
</evidence>
<dbReference type="InterPro" id="IPR001709">
    <property type="entry name" value="Flavoprot_Pyr_Nucl_cyt_Rdtase"/>
</dbReference>
<evidence type="ECO:0000256" key="2">
    <source>
        <dbReference type="ARBA" id="ARBA00004294"/>
    </source>
</evidence>
<evidence type="ECO:0000256" key="5">
    <source>
        <dbReference type="ARBA" id="ARBA00022630"/>
    </source>
</evidence>
<dbReference type="Gene3D" id="3.40.50.80">
    <property type="entry name" value="Nucleotide-binding domain of ferredoxin-NADP reductase (FNR) module"/>
    <property type="match status" value="1"/>
</dbReference>
<gene>
    <name evidence="20" type="primary">CBR1_2</name>
    <name evidence="20" type="ORF">HK100_006719</name>
</gene>
<dbReference type="InterPro" id="IPR039261">
    <property type="entry name" value="FNR_nucleotide-bd"/>
</dbReference>
<comment type="catalytic activity">
    <reaction evidence="15">
        <text>2 Fe(3+)-[Dph3] + NADH = 2 Fe(2+)-[Dph3] + NAD(+) + H(+)</text>
        <dbReference type="Rhea" id="RHEA:71231"/>
        <dbReference type="Rhea" id="RHEA-COMP:18002"/>
        <dbReference type="Rhea" id="RHEA-COMP:18003"/>
        <dbReference type="ChEBI" id="CHEBI:15378"/>
        <dbReference type="ChEBI" id="CHEBI:29033"/>
        <dbReference type="ChEBI" id="CHEBI:29034"/>
        <dbReference type="ChEBI" id="CHEBI:57540"/>
        <dbReference type="ChEBI" id="CHEBI:57945"/>
        <dbReference type="ChEBI" id="CHEBI:83228"/>
    </reaction>
    <physiologicalReaction direction="left-to-right" evidence="15">
        <dbReference type="Rhea" id="RHEA:71232"/>
    </physiologicalReaction>
</comment>
<dbReference type="PROSITE" id="PS51384">
    <property type="entry name" value="FAD_FR"/>
    <property type="match status" value="1"/>
</dbReference>
<dbReference type="FunFam" id="2.40.30.10:FF:000032">
    <property type="entry name" value="NADH-cytochrome b5 reductase"/>
    <property type="match status" value="1"/>
</dbReference>
<dbReference type="Gene3D" id="2.40.30.10">
    <property type="entry name" value="Translation factors"/>
    <property type="match status" value="1"/>
</dbReference>
<dbReference type="SUPFAM" id="SSF63380">
    <property type="entry name" value="Riboflavin synthase domain-like"/>
    <property type="match status" value="1"/>
</dbReference>
<keyword evidence="12" id="KW-0496">Mitochondrion</keyword>
<keyword evidence="13 18" id="KW-0472">Membrane</keyword>
<evidence type="ECO:0000313" key="20">
    <source>
        <dbReference type="EMBL" id="KAJ3093270.1"/>
    </source>
</evidence>
<evidence type="ECO:0000256" key="13">
    <source>
        <dbReference type="ARBA" id="ARBA00023136"/>
    </source>
</evidence>
<protein>
    <recommendedName>
        <fullName evidence="17">NADH-cytochrome b5 reductase</fullName>
        <ecNumber evidence="17">1.6.2.2</ecNumber>
    </recommendedName>
</protein>
<keyword evidence="11 17" id="KW-0520">NAD</keyword>
<keyword evidence="21" id="KW-1185">Reference proteome</keyword>
<evidence type="ECO:0000256" key="17">
    <source>
        <dbReference type="RuleBase" id="RU361226"/>
    </source>
</evidence>
<evidence type="ECO:0000313" key="21">
    <source>
        <dbReference type="Proteomes" id="UP001211907"/>
    </source>
</evidence>
<dbReference type="AlphaFoldDB" id="A0AAD5XB70"/>
<dbReference type="EC" id="1.6.2.2" evidence="17"/>
<keyword evidence="6 18" id="KW-0812">Transmembrane</keyword>
<evidence type="ECO:0000256" key="7">
    <source>
        <dbReference type="ARBA" id="ARBA00022787"/>
    </source>
</evidence>
<evidence type="ECO:0000256" key="12">
    <source>
        <dbReference type="ARBA" id="ARBA00023128"/>
    </source>
</evidence>
<dbReference type="Proteomes" id="UP001211907">
    <property type="component" value="Unassembled WGS sequence"/>
</dbReference>
<dbReference type="PRINTS" id="PR00371">
    <property type="entry name" value="FPNCR"/>
</dbReference>
<dbReference type="GO" id="GO:0005741">
    <property type="term" value="C:mitochondrial outer membrane"/>
    <property type="evidence" value="ECO:0007669"/>
    <property type="project" value="UniProtKB-SubCell"/>
</dbReference>
<accession>A0AAD5XB70</accession>
<evidence type="ECO:0000256" key="14">
    <source>
        <dbReference type="ARBA" id="ARBA00047682"/>
    </source>
</evidence>
<dbReference type="InterPro" id="IPR017938">
    <property type="entry name" value="Riboflavin_synthase-like_b-brl"/>
</dbReference>
<feature type="binding site" evidence="16">
    <location>
        <position position="145"/>
    </location>
    <ligand>
        <name>FAD</name>
        <dbReference type="ChEBI" id="CHEBI:57692"/>
    </ligand>
</feature>
<dbReference type="CDD" id="cd06183">
    <property type="entry name" value="cyt_b5_reduct_like"/>
    <property type="match status" value="1"/>
</dbReference>
<evidence type="ECO:0000256" key="6">
    <source>
        <dbReference type="ARBA" id="ARBA00022692"/>
    </source>
</evidence>
<dbReference type="InterPro" id="IPR001433">
    <property type="entry name" value="OxRdtase_FAD/NAD-bd"/>
</dbReference>
<feature type="binding site" evidence="16">
    <location>
        <position position="186"/>
    </location>
    <ligand>
        <name>FAD</name>
        <dbReference type="ChEBI" id="CHEBI:57692"/>
    </ligand>
</feature>
<evidence type="ECO:0000256" key="16">
    <source>
        <dbReference type="PIRSR" id="PIRSR601834-1"/>
    </source>
</evidence>
<feature type="transmembrane region" description="Helical" evidence="18">
    <location>
        <begin position="9"/>
        <end position="29"/>
    </location>
</feature>
<proteinExistence type="inferred from homology"/>
<evidence type="ECO:0000256" key="18">
    <source>
        <dbReference type="SAM" id="Phobius"/>
    </source>
</evidence>